<dbReference type="PANTHER" id="PTHR35015:SF4">
    <property type="entry name" value="PROTEIN CBR-OSM-7"/>
    <property type="match status" value="1"/>
</dbReference>
<sequence length="133" mass="15805">LTAWPAHPANPFTRRTSFRAPAPSNDEDDEEEEELTSEEEELERKEAYLTELKRRFPCKPDCDKRIFPHCTEECKCDYIYPTVQRFCNPPPLPLFLNTCRLWYNGCPKYAQYHYASQYIYSKAEKGKKLRKSQ</sequence>
<feature type="region of interest" description="Disordered" evidence="1">
    <location>
        <begin position="1"/>
        <end position="43"/>
    </location>
</feature>
<dbReference type="GO" id="GO:0045747">
    <property type="term" value="P:positive regulation of Notch signaling pathway"/>
    <property type="evidence" value="ECO:0007669"/>
    <property type="project" value="TreeGrafter"/>
</dbReference>
<dbReference type="GO" id="GO:0005615">
    <property type="term" value="C:extracellular space"/>
    <property type="evidence" value="ECO:0007669"/>
    <property type="project" value="TreeGrafter"/>
</dbReference>
<evidence type="ECO:0000313" key="3">
    <source>
        <dbReference type="Proteomes" id="UP000053660"/>
    </source>
</evidence>
<dbReference type="InterPro" id="IPR053124">
    <property type="entry name" value="Notch_signaling_modulators"/>
</dbReference>
<dbReference type="Proteomes" id="UP000053660">
    <property type="component" value="Unassembled WGS sequence"/>
</dbReference>
<dbReference type="EMBL" id="KN549476">
    <property type="protein sequence ID" value="KHJ97299.1"/>
    <property type="molecule type" value="Genomic_DNA"/>
</dbReference>
<evidence type="ECO:0000256" key="1">
    <source>
        <dbReference type="SAM" id="MobiDB-lite"/>
    </source>
</evidence>
<feature type="non-terminal residue" evidence="2">
    <location>
        <position position="1"/>
    </location>
</feature>
<dbReference type="AlphaFoldDB" id="A0A0B1TJ71"/>
<dbReference type="GO" id="GO:0005112">
    <property type="term" value="F:Notch binding"/>
    <property type="evidence" value="ECO:0007669"/>
    <property type="project" value="TreeGrafter"/>
</dbReference>
<protein>
    <submittedName>
        <fullName evidence="2">Uncharacterized protein</fullName>
    </submittedName>
</protein>
<organism evidence="2 3">
    <name type="scientific">Oesophagostomum dentatum</name>
    <name type="common">Nodular worm</name>
    <dbReference type="NCBI Taxonomy" id="61180"/>
    <lineage>
        <taxon>Eukaryota</taxon>
        <taxon>Metazoa</taxon>
        <taxon>Ecdysozoa</taxon>
        <taxon>Nematoda</taxon>
        <taxon>Chromadorea</taxon>
        <taxon>Rhabditida</taxon>
        <taxon>Rhabditina</taxon>
        <taxon>Rhabditomorpha</taxon>
        <taxon>Strongyloidea</taxon>
        <taxon>Strongylidae</taxon>
        <taxon>Oesophagostomum</taxon>
    </lineage>
</organism>
<reference evidence="2 3" key="1">
    <citation type="submission" date="2014-03" db="EMBL/GenBank/DDBJ databases">
        <title>Draft genome of the hookworm Oesophagostomum dentatum.</title>
        <authorList>
            <person name="Mitreva M."/>
        </authorList>
    </citation>
    <scope>NUCLEOTIDE SEQUENCE [LARGE SCALE GENOMIC DNA]</scope>
    <source>
        <strain evidence="2 3">OD-Hann</strain>
    </source>
</reference>
<dbReference type="PANTHER" id="PTHR35015">
    <property type="entry name" value="PROTEIN CBR-OSM-7-RELATED"/>
    <property type="match status" value="1"/>
</dbReference>
<proteinExistence type="predicted"/>
<feature type="compositionally biased region" description="Acidic residues" evidence="1">
    <location>
        <begin position="25"/>
        <end position="41"/>
    </location>
</feature>
<keyword evidence="3" id="KW-1185">Reference proteome</keyword>
<evidence type="ECO:0000313" key="2">
    <source>
        <dbReference type="EMBL" id="KHJ97299.1"/>
    </source>
</evidence>
<name>A0A0B1TJ71_OESDE</name>
<gene>
    <name evidence="2" type="ORF">OESDEN_02721</name>
</gene>
<dbReference type="OrthoDB" id="5816579at2759"/>
<accession>A0A0B1TJ71</accession>